<dbReference type="Proteomes" id="UP000282007">
    <property type="component" value="Chromosome"/>
</dbReference>
<dbReference type="OrthoDB" id="373992at2157"/>
<gene>
    <name evidence="1" type="ORF">DU502_15565</name>
</gene>
<dbReference type="AlphaFoldDB" id="A0A3G8QW70"/>
<keyword evidence="2" id="KW-1185">Reference proteome</keyword>
<dbReference type="EMBL" id="CP034145">
    <property type="protein sequence ID" value="AZH26706.1"/>
    <property type="molecule type" value="Genomic_DNA"/>
</dbReference>
<sequence length="124" mass="14692">MIAESQDSPFAVDAVRRIENWEELANFEEKVIMLAPWLKKYEYLGDPDSRLDDEVFQMHVHGRPLECVEGSADYSFDFDGVVNFEYDELDAKSLVDEEYRTWINVFEEEFPDADLYYPEPDEYL</sequence>
<dbReference type="KEGG" id="haer:DU502_15565"/>
<evidence type="ECO:0000313" key="1">
    <source>
        <dbReference type="EMBL" id="AZH26706.1"/>
    </source>
</evidence>
<dbReference type="GeneID" id="38472733"/>
<dbReference type="RefSeq" id="WP_121921665.1">
    <property type="nucleotide sequence ID" value="NZ_CP034145.1"/>
</dbReference>
<accession>A0A3G8QW70</accession>
<reference evidence="1 2" key="1">
    <citation type="submission" date="2018-07" db="EMBL/GenBank/DDBJ databases">
        <title>Genome sequences of Haloplanus aerogenes JCM 16430T.</title>
        <authorList>
            <person name="Kim Y.B."/>
            <person name="Roh S.W."/>
        </authorList>
    </citation>
    <scope>NUCLEOTIDE SEQUENCE [LARGE SCALE GENOMIC DNA]</scope>
    <source>
        <strain evidence="1 2">JCM 16430</strain>
    </source>
</reference>
<organism evidence="1 2">
    <name type="scientific">Haloplanus aerogenes</name>
    <dbReference type="NCBI Taxonomy" id="660522"/>
    <lineage>
        <taxon>Archaea</taxon>
        <taxon>Methanobacteriati</taxon>
        <taxon>Methanobacteriota</taxon>
        <taxon>Stenosarchaea group</taxon>
        <taxon>Halobacteria</taxon>
        <taxon>Halobacteriales</taxon>
        <taxon>Haloferacaceae</taxon>
        <taxon>Haloplanus</taxon>
    </lineage>
</organism>
<proteinExistence type="predicted"/>
<evidence type="ECO:0000313" key="2">
    <source>
        <dbReference type="Proteomes" id="UP000282007"/>
    </source>
</evidence>
<protein>
    <submittedName>
        <fullName evidence="1">Uncharacterized protein</fullName>
    </submittedName>
</protein>
<name>A0A3G8QW70_9EURY</name>